<dbReference type="Proteomes" id="UP000095200">
    <property type="component" value="Unassembled WGS sequence"/>
</dbReference>
<dbReference type="OrthoDB" id="3197277at2"/>
<reference evidence="4" key="1">
    <citation type="submission" date="2016-06" db="EMBL/GenBank/DDBJ databases">
        <title>Draft genome sequence of Desulfoplanes formicivorans strain Pf12B.</title>
        <authorList>
            <person name="Watanabe M."/>
            <person name="Kojima H."/>
            <person name="Fukui M."/>
        </authorList>
    </citation>
    <scope>NUCLEOTIDE SEQUENCE [LARGE SCALE GENOMIC DNA]</scope>
    <source>
        <strain evidence="4">Pf12B</strain>
    </source>
</reference>
<dbReference type="GO" id="GO:0006777">
    <property type="term" value="P:Mo-molybdopterin cofactor biosynthetic process"/>
    <property type="evidence" value="ECO:0007669"/>
    <property type="project" value="UniProtKB-KW"/>
</dbReference>
<dbReference type="PANTHER" id="PTHR30592">
    <property type="entry name" value="FORMATE DEHYDROGENASE"/>
    <property type="match status" value="1"/>
</dbReference>
<evidence type="ECO:0000256" key="2">
    <source>
        <dbReference type="ARBA" id="ARBA00023150"/>
    </source>
</evidence>
<dbReference type="SUPFAM" id="SSF53927">
    <property type="entry name" value="Cytidine deaminase-like"/>
    <property type="match status" value="1"/>
</dbReference>
<gene>
    <name evidence="3" type="ORF">DPF_1527</name>
</gene>
<dbReference type="AlphaFoldDB" id="A0A194AHW0"/>
<dbReference type="InterPro" id="IPR016193">
    <property type="entry name" value="Cytidine_deaminase-like"/>
</dbReference>
<keyword evidence="2" id="KW-0501">Molybdenum cofactor biosynthesis</keyword>
<keyword evidence="4" id="KW-1185">Reference proteome</keyword>
<name>A0A194AHW0_9BACT</name>
<dbReference type="InterPro" id="IPR003786">
    <property type="entry name" value="FdhD"/>
</dbReference>
<dbReference type="Pfam" id="PF02634">
    <property type="entry name" value="FdhD-NarQ"/>
    <property type="match status" value="1"/>
</dbReference>
<keyword evidence="1" id="KW-0963">Cytoplasm</keyword>
<evidence type="ECO:0000313" key="3">
    <source>
        <dbReference type="EMBL" id="GAU08810.1"/>
    </source>
</evidence>
<dbReference type="GO" id="GO:0016783">
    <property type="term" value="F:sulfurtransferase activity"/>
    <property type="evidence" value="ECO:0007669"/>
    <property type="project" value="InterPro"/>
</dbReference>
<dbReference type="EMBL" id="BDFE01000015">
    <property type="protein sequence ID" value="GAU08810.1"/>
    <property type="molecule type" value="Genomic_DNA"/>
</dbReference>
<dbReference type="PANTHER" id="PTHR30592:SF1">
    <property type="entry name" value="SULFUR CARRIER PROTEIN FDHD"/>
    <property type="match status" value="1"/>
</dbReference>
<dbReference type="STRING" id="1592317.DPF_1527"/>
<sequence length="235" mass="26348">MTSSLIPARPYDKFHGNSWHRIEDTVTRETRIHLAWPNRSTTLWAFPRDLDHLALGHALVEWCSPNQIPCLRQTEHDTFHLDPCPREYPAGGRNFEPVSPPTILGAMNRFFSRTGLWETTGCFHRMALFDPHTDTIIHFVEDIARHNCIDRLAGWSVQAACPLKDKVLLCSSRVTGSLMTKICLAGLPMVVSQSATTMAAIDMAADHGITLLGFARTSRFTVFCDPADHARVAKI</sequence>
<organism evidence="3 4">
    <name type="scientific">Desulfoplanes formicivorans</name>
    <dbReference type="NCBI Taxonomy" id="1592317"/>
    <lineage>
        <taxon>Bacteria</taxon>
        <taxon>Pseudomonadati</taxon>
        <taxon>Thermodesulfobacteriota</taxon>
        <taxon>Desulfovibrionia</taxon>
        <taxon>Desulfovibrionales</taxon>
        <taxon>Desulfoplanaceae</taxon>
        <taxon>Desulfoplanes</taxon>
    </lineage>
</organism>
<dbReference type="RefSeq" id="WP_069858598.1">
    <property type="nucleotide sequence ID" value="NZ_BDFE01000015.1"/>
</dbReference>
<evidence type="ECO:0000256" key="1">
    <source>
        <dbReference type="ARBA" id="ARBA00022490"/>
    </source>
</evidence>
<proteinExistence type="predicted"/>
<dbReference type="Gene3D" id="3.40.140.10">
    <property type="entry name" value="Cytidine Deaminase, domain 2"/>
    <property type="match status" value="1"/>
</dbReference>
<accession>A0A194AHW0</accession>
<comment type="caution">
    <text evidence="3">The sequence shown here is derived from an EMBL/GenBank/DDBJ whole genome shotgun (WGS) entry which is preliminary data.</text>
</comment>
<evidence type="ECO:0000313" key="4">
    <source>
        <dbReference type="Proteomes" id="UP000095200"/>
    </source>
</evidence>
<protein>
    <submittedName>
        <fullName evidence="3">Formate dehydrogenase subunit FdhD</fullName>
    </submittedName>
</protein>